<dbReference type="SMART" id="SM00298">
    <property type="entry name" value="CHROMO"/>
    <property type="match status" value="1"/>
</dbReference>
<gene>
    <name evidence="4" type="ORF">ACOC_LOCUS13340</name>
</gene>
<dbReference type="PROSITE" id="PS50013">
    <property type="entry name" value="CHROMO_2"/>
    <property type="match status" value="1"/>
</dbReference>
<organism evidence="6">
    <name type="scientific">Angiostrongylus costaricensis</name>
    <name type="common">Nematode worm</name>
    <dbReference type="NCBI Taxonomy" id="334426"/>
    <lineage>
        <taxon>Eukaryota</taxon>
        <taxon>Metazoa</taxon>
        <taxon>Ecdysozoa</taxon>
        <taxon>Nematoda</taxon>
        <taxon>Chromadorea</taxon>
        <taxon>Rhabditida</taxon>
        <taxon>Rhabditina</taxon>
        <taxon>Rhabditomorpha</taxon>
        <taxon>Strongyloidea</taxon>
        <taxon>Metastrongylidae</taxon>
        <taxon>Angiostrongylus</taxon>
    </lineage>
</organism>
<dbReference type="OrthoDB" id="5843976at2759"/>
<dbReference type="InterPro" id="IPR016197">
    <property type="entry name" value="Chromo-like_dom_sf"/>
</dbReference>
<dbReference type="Pfam" id="PF00385">
    <property type="entry name" value="Chromo"/>
    <property type="match status" value="1"/>
</dbReference>
<dbReference type="STRING" id="334426.A0A0R3Q2P1"/>
<dbReference type="EMBL" id="UYYA01005859">
    <property type="protein sequence ID" value="VDM64925.1"/>
    <property type="molecule type" value="Genomic_DNA"/>
</dbReference>
<dbReference type="CDD" id="cd00024">
    <property type="entry name" value="CD_CSD"/>
    <property type="match status" value="1"/>
</dbReference>
<evidence type="ECO:0000313" key="6">
    <source>
        <dbReference type="WBParaSite" id="ACOC_0001333901-mRNA-1"/>
    </source>
</evidence>
<dbReference type="PANTHER" id="PTHR22812">
    <property type="entry name" value="CHROMOBOX PROTEIN"/>
    <property type="match status" value="1"/>
</dbReference>
<evidence type="ECO:0000313" key="5">
    <source>
        <dbReference type="Proteomes" id="UP000267027"/>
    </source>
</evidence>
<evidence type="ECO:0000259" key="3">
    <source>
        <dbReference type="PROSITE" id="PS50013"/>
    </source>
</evidence>
<evidence type="ECO:0000256" key="1">
    <source>
        <dbReference type="ARBA" id="ARBA00004123"/>
    </source>
</evidence>
<dbReference type="InterPro" id="IPR000953">
    <property type="entry name" value="Chromo/chromo_shadow_dom"/>
</dbReference>
<proteinExistence type="predicted"/>
<accession>A0A0R3Q2P1</accession>
<dbReference type="PRINTS" id="PR00504">
    <property type="entry name" value="CHROMODOMAIN"/>
</dbReference>
<dbReference type="PROSITE" id="PS00598">
    <property type="entry name" value="CHROMO_1"/>
    <property type="match status" value="1"/>
</dbReference>
<feature type="domain" description="Chromo" evidence="3">
    <location>
        <begin position="29"/>
        <end position="88"/>
    </location>
</feature>
<sequence length="105" mass="12358">MGREYAVIASAGPTDVERPAGEDLSEEFYEVERIVDHENTKEGLFYLVRWKGFTEADDSWEPAENLSLATKAIFDYETSRKITPKRVRYCHDDLWLRFYFLLVQD</sequence>
<reference evidence="4 5" key="2">
    <citation type="submission" date="2018-11" db="EMBL/GenBank/DDBJ databases">
        <authorList>
            <consortium name="Pathogen Informatics"/>
        </authorList>
    </citation>
    <scope>NUCLEOTIDE SEQUENCE [LARGE SCALE GENOMIC DNA]</scope>
    <source>
        <strain evidence="4 5">Costa Rica</strain>
    </source>
</reference>
<dbReference type="InterPro" id="IPR023779">
    <property type="entry name" value="Chromodomain_CS"/>
</dbReference>
<reference evidence="6" key="1">
    <citation type="submission" date="2017-02" db="UniProtKB">
        <authorList>
            <consortium name="WormBaseParasite"/>
        </authorList>
    </citation>
    <scope>IDENTIFICATION</scope>
</reference>
<keyword evidence="2" id="KW-0539">Nucleus</keyword>
<dbReference type="WBParaSite" id="ACOC_0001333901-mRNA-1">
    <property type="protein sequence ID" value="ACOC_0001333901-mRNA-1"/>
    <property type="gene ID" value="ACOC_0001333901"/>
</dbReference>
<evidence type="ECO:0000313" key="4">
    <source>
        <dbReference type="EMBL" id="VDM64925.1"/>
    </source>
</evidence>
<keyword evidence="5" id="KW-1185">Reference proteome</keyword>
<dbReference type="InterPro" id="IPR017984">
    <property type="entry name" value="Chromo_dom_subgr"/>
</dbReference>
<dbReference type="Gene3D" id="2.40.50.40">
    <property type="match status" value="1"/>
</dbReference>
<dbReference type="GO" id="GO:0005634">
    <property type="term" value="C:nucleus"/>
    <property type="evidence" value="ECO:0007669"/>
    <property type="project" value="UniProtKB-SubCell"/>
</dbReference>
<comment type="subcellular location">
    <subcellularLocation>
        <location evidence="1">Nucleus</location>
    </subcellularLocation>
</comment>
<protein>
    <submittedName>
        <fullName evidence="6">Chromo domain-containing protein</fullName>
    </submittedName>
</protein>
<dbReference type="InterPro" id="IPR023780">
    <property type="entry name" value="Chromo_domain"/>
</dbReference>
<dbReference type="AlphaFoldDB" id="A0A0R3Q2P1"/>
<dbReference type="SUPFAM" id="SSF54160">
    <property type="entry name" value="Chromo domain-like"/>
    <property type="match status" value="1"/>
</dbReference>
<name>A0A0R3Q2P1_ANGCS</name>
<evidence type="ECO:0000256" key="2">
    <source>
        <dbReference type="ARBA" id="ARBA00023242"/>
    </source>
</evidence>
<dbReference type="InterPro" id="IPR051219">
    <property type="entry name" value="Heterochromatin_chromo-domain"/>
</dbReference>
<dbReference type="Proteomes" id="UP000267027">
    <property type="component" value="Unassembled WGS sequence"/>
</dbReference>